<protein>
    <submittedName>
        <fullName evidence="4">Bacilysin biosynthesis oxidoreductase BacC</fullName>
    </submittedName>
</protein>
<dbReference type="CDD" id="cd05233">
    <property type="entry name" value="SDR_c"/>
    <property type="match status" value="1"/>
</dbReference>
<dbReference type="GO" id="GO:0016491">
    <property type="term" value="F:oxidoreductase activity"/>
    <property type="evidence" value="ECO:0007669"/>
    <property type="project" value="UniProtKB-KW"/>
</dbReference>
<reference evidence="4 5" key="1">
    <citation type="submission" date="2016-10" db="EMBL/GenBank/DDBJ databases">
        <title>Genome sequence of the ascomycete fungus Penicillium subrubescens.</title>
        <authorList>
            <person name="De Vries R.P."/>
            <person name="Peng M."/>
            <person name="Dilokpimol A."/>
            <person name="Hilden K."/>
            <person name="Makela M.R."/>
            <person name="Grigoriev I."/>
            <person name="Riley R."/>
            <person name="Granchi Z."/>
        </authorList>
    </citation>
    <scope>NUCLEOTIDE SEQUENCE [LARGE SCALE GENOMIC DNA]</scope>
    <source>
        <strain evidence="4 5">CBS 132785</strain>
    </source>
</reference>
<proteinExistence type="inferred from homology"/>
<dbReference type="FunFam" id="3.40.50.720:FF:000084">
    <property type="entry name" value="Short-chain dehydrogenase reductase"/>
    <property type="match status" value="1"/>
</dbReference>
<accession>A0A1Q5UNL2</accession>
<dbReference type="AlphaFoldDB" id="A0A1Q5UNL2"/>
<dbReference type="OrthoDB" id="5840532at2759"/>
<evidence type="ECO:0000313" key="5">
    <source>
        <dbReference type="Proteomes" id="UP000186955"/>
    </source>
</evidence>
<dbReference type="Gene3D" id="3.40.50.720">
    <property type="entry name" value="NAD(P)-binding Rossmann-like Domain"/>
    <property type="match status" value="1"/>
</dbReference>
<keyword evidence="3" id="KW-0560">Oxidoreductase</keyword>
<evidence type="ECO:0000313" key="4">
    <source>
        <dbReference type="EMBL" id="OKP14062.1"/>
    </source>
</evidence>
<dbReference type="EMBL" id="MNBE01000120">
    <property type="protein sequence ID" value="OKP14062.1"/>
    <property type="molecule type" value="Genomic_DNA"/>
</dbReference>
<dbReference type="Pfam" id="PF13561">
    <property type="entry name" value="adh_short_C2"/>
    <property type="match status" value="1"/>
</dbReference>
<keyword evidence="5" id="KW-1185">Reference proteome</keyword>
<sequence length="262" mass="27938">MACQVKGTAFITGSGSGIGKATAISFAQNGIESMALVDLNLPLLERTRDELRALFPKIKVEAFQANVADETSVENAVRETVEHFGGIDIGINCAGISGAPTPTDRMTLAEWQKVIDVNQTGVWLCQRALIRQMLQQESRGGREGRGVILNVSSMFGVSGPPGPFDIPHYTAAKHAVVGLTKMDAKAYSRQGIRINAICPGFVDTPIIKQQIESGSMNAVFEMTPVGRPAQVEEISDAILFLSSPMSSYMCGAAMVVDGGFTV</sequence>
<gene>
    <name evidence="4" type="ORF">PENSUB_331</name>
</gene>
<comment type="similarity">
    <text evidence="1">Belongs to the short-chain dehydrogenases/reductases (SDR) family.</text>
</comment>
<organism evidence="4 5">
    <name type="scientific">Penicillium subrubescens</name>
    <dbReference type="NCBI Taxonomy" id="1316194"/>
    <lineage>
        <taxon>Eukaryota</taxon>
        <taxon>Fungi</taxon>
        <taxon>Dikarya</taxon>
        <taxon>Ascomycota</taxon>
        <taxon>Pezizomycotina</taxon>
        <taxon>Eurotiomycetes</taxon>
        <taxon>Eurotiomycetidae</taxon>
        <taxon>Eurotiales</taxon>
        <taxon>Aspergillaceae</taxon>
        <taxon>Penicillium</taxon>
    </lineage>
</organism>
<dbReference type="InterPro" id="IPR036291">
    <property type="entry name" value="NAD(P)-bd_dom_sf"/>
</dbReference>
<keyword evidence="2" id="KW-0521">NADP</keyword>
<dbReference type="PRINTS" id="PR00081">
    <property type="entry name" value="GDHRDH"/>
</dbReference>
<dbReference type="STRING" id="1316194.A0A1Q5UNL2"/>
<comment type="caution">
    <text evidence="4">The sequence shown here is derived from an EMBL/GenBank/DDBJ whole genome shotgun (WGS) entry which is preliminary data.</text>
</comment>
<dbReference type="SUPFAM" id="SSF51735">
    <property type="entry name" value="NAD(P)-binding Rossmann-fold domains"/>
    <property type="match status" value="1"/>
</dbReference>
<evidence type="ECO:0000256" key="1">
    <source>
        <dbReference type="ARBA" id="ARBA00006484"/>
    </source>
</evidence>
<dbReference type="PRINTS" id="PR00080">
    <property type="entry name" value="SDRFAMILY"/>
</dbReference>
<evidence type="ECO:0000256" key="3">
    <source>
        <dbReference type="ARBA" id="ARBA00023002"/>
    </source>
</evidence>
<dbReference type="Proteomes" id="UP000186955">
    <property type="component" value="Unassembled WGS sequence"/>
</dbReference>
<evidence type="ECO:0000256" key="2">
    <source>
        <dbReference type="ARBA" id="ARBA00022857"/>
    </source>
</evidence>
<dbReference type="InterPro" id="IPR002347">
    <property type="entry name" value="SDR_fam"/>
</dbReference>
<name>A0A1Q5UNL2_9EURO</name>
<dbReference type="PANTHER" id="PTHR24321:SF12">
    <property type="entry name" value="SHORT-CHAIN DEHYDROGENASE_REDUCTASE FAMILY, PUTATIVE (AFU_ORTHOLOGUE AFUA_5G14340)-RELATED"/>
    <property type="match status" value="1"/>
</dbReference>
<dbReference type="PANTHER" id="PTHR24321">
    <property type="entry name" value="DEHYDROGENASES, SHORT CHAIN"/>
    <property type="match status" value="1"/>
</dbReference>